<dbReference type="Proteomes" id="UP000744769">
    <property type="component" value="Unassembled WGS sequence"/>
</dbReference>
<dbReference type="InterPro" id="IPR052389">
    <property type="entry name" value="Sec_Metab_Biosynth-Assoc"/>
</dbReference>
<evidence type="ECO:0000313" key="3">
    <source>
        <dbReference type="EMBL" id="NHN55039.1"/>
    </source>
</evidence>
<protein>
    <submittedName>
        <fullName evidence="3">Thioesterase family protein</fullName>
    </submittedName>
</protein>
<dbReference type="InterPro" id="IPR029069">
    <property type="entry name" value="HotDog_dom_sf"/>
</dbReference>
<accession>A0A967E9N5</accession>
<dbReference type="Pfam" id="PF20789">
    <property type="entry name" value="4HBT_3C"/>
    <property type="match status" value="1"/>
</dbReference>
<feature type="domain" description="Acyl-CoA thioesterase-like C-terminal" evidence="2">
    <location>
        <begin position="133"/>
        <end position="267"/>
    </location>
</feature>
<evidence type="ECO:0000259" key="1">
    <source>
        <dbReference type="Pfam" id="PF13622"/>
    </source>
</evidence>
<keyword evidence="4" id="KW-1185">Reference proteome</keyword>
<dbReference type="PANTHER" id="PTHR38110">
    <property type="entry name" value="CHROMOSOME 23, WHOLE GENOME SHOTGUN SEQUENCE"/>
    <property type="match status" value="1"/>
</dbReference>
<name>A0A967E9N5_9MICO</name>
<dbReference type="AlphaFoldDB" id="A0A967E9N5"/>
<dbReference type="EMBL" id="JAAOIV010000002">
    <property type="protein sequence ID" value="NHN55039.1"/>
    <property type="molecule type" value="Genomic_DNA"/>
</dbReference>
<dbReference type="InterPro" id="IPR042171">
    <property type="entry name" value="Acyl-CoA_hotdog"/>
</dbReference>
<comment type="caution">
    <text evidence="3">The sequence shown here is derived from an EMBL/GenBank/DDBJ whole genome shotgun (WGS) entry which is preliminary data.</text>
</comment>
<organism evidence="3 4">
    <name type="scientific">Metallococcus carri</name>
    <dbReference type="NCBI Taxonomy" id="1656884"/>
    <lineage>
        <taxon>Bacteria</taxon>
        <taxon>Bacillati</taxon>
        <taxon>Actinomycetota</taxon>
        <taxon>Actinomycetes</taxon>
        <taxon>Micrococcales</taxon>
        <taxon>Dermacoccaceae</taxon>
        <taxon>Metallococcus</taxon>
    </lineage>
</organism>
<reference evidence="3" key="1">
    <citation type="submission" date="2020-03" db="EMBL/GenBank/DDBJ databases">
        <title>Draft sequencing of Calidifontibacter sp. DB0510.</title>
        <authorList>
            <person name="Kim D.-U."/>
        </authorList>
    </citation>
    <scope>NUCLEOTIDE SEQUENCE</scope>
    <source>
        <strain evidence="3">DB0510</strain>
    </source>
</reference>
<dbReference type="InterPro" id="IPR049449">
    <property type="entry name" value="TesB_ACOT8-like_N"/>
</dbReference>
<dbReference type="SUPFAM" id="SSF54637">
    <property type="entry name" value="Thioesterase/thiol ester dehydrase-isomerase"/>
    <property type="match status" value="2"/>
</dbReference>
<dbReference type="InterPro" id="IPR049450">
    <property type="entry name" value="ACOT8-like_C"/>
</dbReference>
<dbReference type="Gene3D" id="2.40.160.210">
    <property type="entry name" value="Acyl-CoA thioesterase, double hotdog domain"/>
    <property type="match status" value="1"/>
</dbReference>
<dbReference type="PANTHER" id="PTHR38110:SF1">
    <property type="entry name" value="THIOESTERASE DOMAIN-CONTAINING PROTEIN"/>
    <property type="match status" value="1"/>
</dbReference>
<dbReference type="RefSeq" id="WP_166193762.1">
    <property type="nucleotide sequence ID" value="NZ_JAAOIV010000002.1"/>
</dbReference>
<dbReference type="Pfam" id="PF13622">
    <property type="entry name" value="4HBT_3"/>
    <property type="match status" value="1"/>
</dbReference>
<evidence type="ECO:0000313" key="4">
    <source>
        <dbReference type="Proteomes" id="UP000744769"/>
    </source>
</evidence>
<evidence type="ECO:0000259" key="2">
    <source>
        <dbReference type="Pfam" id="PF20789"/>
    </source>
</evidence>
<sequence>MSEFDDATTLVSAESDGGTARFTATIDDRWRIGEAVNGGLVMSLLAKAATSHPQLSALPDAVSLAAVFSAPTAPGPAEVTVQIVRAGRRFGSVAATLSQDGAERARALVTVGDLSVSTTDPVVIEPPIELPDPDDCLRTSEAPVLTHSTLLQRISLALDPTTTTWAEGKPAGRGEMRGWFEFTDGREPDALSLLLVLDAMPPTAFDLGIMGWVPTVEFTGHVLRRPTPGPLRVRTHTPYAAGGTQIEDAQIWDSSGALVAVARQLATYRPPQD</sequence>
<proteinExistence type="predicted"/>
<gene>
    <name evidence="3" type="ORF">G9U51_04460</name>
</gene>
<feature type="domain" description="Acyl-CoA thioesterase-like N-terminal HotDog" evidence="1">
    <location>
        <begin position="27"/>
        <end position="111"/>
    </location>
</feature>